<keyword evidence="1 4" id="KW-0533">Nickel</keyword>
<evidence type="ECO:0000256" key="4">
    <source>
        <dbReference type="HAMAP-Rule" id="MF_00213"/>
    </source>
</evidence>
<dbReference type="PANTHER" id="PTHR34535:SF3">
    <property type="entry name" value="HYDROGENASE MATURATION FACTOR HYPA"/>
    <property type="match status" value="1"/>
</dbReference>
<organism evidence="5 6">
    <name type="scientific">Caloramator proteoclasticus DSM 10124</name>
    <dbReference type="NCBI Taxonomy" id="1121262"/>
    <lineage>
        <taxon>Bacteria</taxon>
        <taxon>Bacillati</taxon>
        <taxon>Bacillota</taxon>
        <taxon>Clostridia</taxon>
        <taxon>Eubacteriales</taxon>
        <taxon>Clostridiaceae</taxon>
        <taxon>Caloramator</taxon>
    </lineage>
</organism>
<dbReference type="RefSeq" id="WP_073247982.1">
    <property type="nucleotide sequence ID" value="NZ_FQVG01000009.1"/>
</dbReference>
<sequence>MHELGVIIEVVKYVEDFAKKNKLTKIDTLVLQIGELSAMIPRYIEACYPAAVDGTMLQDTQLKIEILPANAICRECGSVFNVIQNNKVCPNCKSEVWELLCGREFMIKEIVAY</sequence>
<name>A0A1M4UX76_9CLOT</name>
<proteinExistence type="inferred from homology"/>
<keyword evidence="6" id="KW-1185">Reference proteome</keyword>
<dbReference type="Pfam" id="PF01155">
    <property type="entry name" value="HypA"/>
    <property type="match status" value="1"/>
</dbReference>
<protein>
    <recommendedName>
        <fullName evidence="4">Hydrogenase maturation factor HypA</fullName>
    </recommendedName>
</protein>
<keyword evidence="2 4" id="KW-0479">Metal-binding</keyword>
<evidence type="ECO:0000256" key="2">
    <source>
        <dbReference type="ARBA" id="ARBA00022723"/>
    </source>
</evidence>
<dbReference type="AlphaFoldDB" id="A0A1M4UX76"/>
<dbReference type="EMBL" id="FQVG01000009">
    <property type="protein sequence ID" value="SHE61278.1"/>
    <property type="molecule type" value="Genomic_DNA"/>
</dbReference>
<feature type="binding site" evidence="4">
    <location>
        <position position="89"/>
    </location>
    <ligand>
        <name>Zn(2+)</name>
        <dbReference type="ChEBI" id="CHEBI:29105"/>
    </ligand>
</feature>
<dbReference type="GO" id="GO:0008270">
    <property type="term" value="F:zinc ion binding"/>
    <property type="evidence" value="ECO:0007669"/>
    <property type="project" value="UniProtKB-UniRule"/>
</dbReference>
<dbReference type="Proteomes" id="UP000184423">
    <property type="component" value="Unassembled WGS sequence"/>
</dbReference>
<dbReference type="Gene3D" id="3.30.2320.80">
    <property type="match status" value="1"/>
</dbReference>
<evidence type="ECO:0000313" key="5">
    <source>
        <dbReference type="EMBL" id="SHE61278.1"/>
    </source>
</evidence>
<evidence type="ECO:0000313" key="6">
    <source>
        <dbReference type="Proteomes" id="UP000184423"/>
    </source>
</evidence>
<evidence type="ECO:0000256" key="3">
    <source>
        <dbReference type="ARBA" id="ARBA00022833"/>
    </source>
</evidence>
<feature type="binding site" evidence="4">
    <location>
        <position position="92"/>
    </location>
    <ligand>
        <name>Zn(2+)</name>
        <dbReference type="ChEBI" id="CHEBI:29105"/>
    </ligand>
</feature>
<feature type="binding site" evidence="4">
    <location>
        <position position="76"/>
    </location>
    <ligand>
        <name>Zn(2+)</name>
        <dbReference type="ChEBI" id="CHEBI:29105"/>
    </ligand>
</feature>
<reference evidence="6" key="1">
    <citation type="submission" date="2016-11" db="EMBL/GenBank/DDBJ databases">
        <authorList>
            <person name="Varghese N."/>
            <person name="Submissions S."/>
        </authorList>
    </citation>
    <scope>NUCLEOTIDE SEQUENCE [LARGE SCALE GENOMIC DNA]</scope>
    <source>
        <strain evidence="6">DSM 10124</strain>
    </source>
</reference>
<dbReference type="PIRSF" id="PIRSF004761">
    <property type="entry name" value="Hydrgn_mat_HypA"/>
    <property type="match status" value="1"/>
</dbReference>
<dbReference type="GO" id="GO:0016151">
    <property type="term" value="F:nickel cation binding"/>
    <property type="evidence" value="ECO:0007669"/>
    <property type="project" value="UniProtKB-UniRule"/>
</dbReference>
<dbReference type="InterPro" id="IPR000688">
    <property type="entry name" value="HypA/HybF"/>
</dbReference>
<feature type="binding site" evidence="4">
    <location>
        <position position="73"/>
    </location>
    <ligand>
        <name>Zn(2+)</name>
        <dbReference type="ChEBI" id="CHEBI:29105"/>
    </ligand>
</feature>
<evidence type="ECO:0000256" key="1">
    <source>
        <dbReference type="ARBA" id="ARBA00022596"/>
    </source>
</evidence>
<feature type="binding site" evidence="4">
    <location>
        <position position="2"/>
    </location>
    <ligand>
        <name>Ni(2+)</name>
        <dbReference type="ChEBI" id="CHEBI:49786"/>
    </ligand>
</feature>
<comment type="function">
    <text evidence="4">Involved in the maturation of [NiFe] hydrogenases. Required for nickel insertion into the metal center of the hydrogenase.</text>
</comment>
<keyword evidence="3 4" id="KW-0862">Zinc</keyword>
<comment type="similarity">
    <text evidence="4">Belongs to the HypA/HybF family.</text>
</comment>
<dbReference type="GO" id="GO:0051604">
    <property type="term" value="P:protein maturation"/>
    <property type="evidence" value="ECO:0007669"/>
    <property type="project" value="InterPro"/>
</dbReference>
<accession>A0A1M4UX76</accession>
<dbReference type="PANTHER" id="PTHR34535">
    <property type="entry name" value="HYDROGENASE MATURATION FACTOR HYPA"/>
    <property type="match status" value="1"/>
</dbReference>
<gene>
    <name evidence="4" type="primary">hypA</name>
    <name evidence="5" type="ORF">SAMN02746091_00760</name>
</gene>
<dbReference type="HAMAP" id="MF_00213">
    <property type="entry name" value="HypA_HybF"/>
    <property type="match status" value="1"/>
</dbReference>